<dbReference type="SUPFAM" id="SSF101898">
    <property type="entry name" value="NHL repeat"/>
    <property type="match status" value="1"/>
</dbReference>
<protein>
    <submittedName>
        <fullName evidence="1">Virginiamycin B lyase</fullName>
        <ecNumber evidence="1">4.2.99.-</ecNumber>
    </submittedName>
</protein>
<evidence type="ECO:0000313" key="1">
    <source>
        <dbReference type="EMBL" id="MBB4741179.1"/>
    </source>
</evidence>
<accession>A0A7W7GZL8</accession>
<dbReference type="InterPro" id="IPR051344">
    <property type="entry name" value="Vgb"/>
</dbReference>
<dbReference type="RefSeq" id="WP_185041694.1">
    <property type="nucleotide sequence ID" value="NZ_BAABFG010000005.1"/>
</dbReference>
<dbReference type="Proteomes" id="UP000546162">
    <property type="component" value="Unassembled WGS sequence"/>
</dbReference>
<keyword evidence="2" id="KW-1185">Reference proteome</keyword>
<dbReference type="PANTHER" id="PTHR40274:SF3">
    <property type="entry name" value="VIRGINIAMYCIN B LYASE"/>
    <property type="match status" value="1"/>
</dbReference>
<dbReference type="GO" id="GO:0016829">
    <property type="term" value="F:lyase activity"/>
    <property type="evidence" value="ECO:0007669"/>
    <property type="project" value="UniProtKB-KW"/>
</dbReference>
<proteinExistence type="predicted"/>
<dbReference type="EMBL" id="JACHNB010000001">
    <property type="protein sequence ID" value="MBB4741179.1"/>
    <property type="molecule type" value="Genomic_DNA"/>
</dbReference>
<keyword evidence="1" id="KW-0456">Lyase</keyword>
<dbReference type="InterPro" id="IPR015943">
    <property type="entry name" value="WD40/YVTN_repeat-like_dom_sf"/>
</dbReference>
<gene>
    <name evidence="1" type="ORF">BJY16_004638</name>
</gene>
<comment type="caution">
    <text evidence="1">The sequence shown here is derived from an EMBL/GenBank/DDBJ whole genome shotgun (WGS) entry which is preliminary data.</text>
</comment>
<name>A0A7W7GZL8_9ACTN</name>
<dbReference type="PANTHER" id="PTHR40274">
    <property type="entry name" value="VIRGINIAMYCIN B LYASE"/>
    <property type="match status" value="1"/>
</dbReference>
<sequence length="283" mass="28979">MRVREVRLPDGWTPYAVAAGPDGMIWTTVLDPPALAGLRDGVVVRRHPLPDEVRPMLLTAAPDGTIWYTRTDDRVGRIGPDGDETLFALPAGAAPYGMALAPDGAAWFSAPGAERIGFVTAGGGIRLVELPVPDARAAMVTVSADGVVWVALNGAAALAGFDGTGFRIVELGAGAAPVGIAAGGDGIWFADIAGGAVGLVRPDGTPIRVPFDDPGSRPHAVAPDPAGGCWATLWGAGELARVTADGEVIRHPLPGKEPHGLALTDATVWVAMESGSLVALDRD</sequence>
<dbReference type="AlphaFoldDB" id="A0A7W7GZL8"/>
<organism evidence="1 2">
    <name type="scientific">Actinoplanes octamycinicus</name>
    <dbReference type="NCBI Taxonomy" id="135948"/>
    <lineage>
        <taxon>Bacteria</taxon>
        <taxon>Bacillati</taxon>
        <taxon>Actinomycetota</taxon>
        <taxon>Actinomycetes</taxon>
        <taxon>Micromonosporales</taxon>
        <taxon>Micromonosporaceae</taxon>
        <taxon>Actinoplanes</taxon>
    </lineage>
</organism>
<evidence type="ECO:0000313" key="2">
    <source>
        <dbReference type="Proteomes" id="UP000546162"/>
    </source>
</evidence>
<dbReference type="Pfam" id="PF24684">
    <property type="entry name" value="Vgb_lyase"/>
    <property type="match status" value="1"/>
</dbReference>
<dbReference type="Gene3D" id="2.130.10.10">
    <property type="entry name" value="YVTN repeat-like/Quinoprotein amine dehydrogenase"/>
    <property type="match status" value="1"/>
</dbReference>
<dbReference type="EC" id="4.2.99.-" evidence="1"/>
<reference evidence="1 2" key="1">
    <citation type="submission" date="2020-08" db="EMBL/GenBank/DDBJ databases">
        <title>Sequencing the genomes of 1000 actinobacteria strains.</title>
        <authorList>
            <person name="Klenk H.-P."/>
        </authorList>
    </citation>
    <scope>NUCLEOTIDE SEQUENCE [LARGE SCALE GENOMIC DNA]</scope>
    <source>
        <strain evidence="1 2">DSM 45809</strain>
    </source>
</reference>